<name>M3GSQ5_9LEPT</name>
<sequence>MIRETYDDFAFDYNIISNRTSVLTRLKLTQKEVSILESELNHLYLVQFRHLQNLEMLKKETKFLEELNSPEKKLGSERPHISLQRGNRNLPRI</sequence>
<dbReference type="EMBL" id="AHOR02000067">
    <property type="protein sequence ID" value="EMF79961.1"/>
    <property type="molecule type" value="Genomic_DNA"/>
</dbReference>
<dbReference type="Proteomes" id="UP000011770">
    <property type="component" value="Unassembled WGS sequence"/>
</dbReference>
<evidence type="ECO:0000313" key="2">
    <source>
        <dbReference type="EMBL" id="EMF79961.1"/>
    </source>
</evidence>
<accession>M3GSQ5</accession>
<reference evidence="2 3" key="1">
    <citation type="submission" date="2013-01" db="EMBL/GenBank/DDBJ databases">
        <authorList>
            <person name="Harkins D.M."/>
            <person name="Durkin A.S."/>
            <person name="Brinkac L.M."/>
            <person name="Haft D.H."/>
            <person name="Selengut J.D."/>
            <person name="Sanka R."/>
            <person name="DePew J."/>
            <person name="Purushe J."/>
            <person name="Tulsiani S.M."/>
            <person name="Graham G.C."/>
            <person name="Burns M.-A."/>
            <person name="Dohnt M.F."/>
            <person name="Smythe L.D."/>
            <person name="McKay D.B."/>
            <person name="Craig S.B."/>
            <person name="Vinetz J.M."/>
            <person name="Sutton G.G."/>
            <person name="Nierman W.C."/>
            <person name="Fouts D.E."/>
        </authorList>
    </citation>
    <scope>NUCLEOTIDE SEQUENCE [LARGE SCALE GENOMIC DNA]</scope>
    <source>
        <strain evidence="2 3">LT2116</strain>
    </source>
</reference>
<organism evidence="2 3">
    <name type="scientific">Leptospira weilii serovar Topaz str. LT2116</name>
    <dbReference type="NCBI Taxonomy" id="1088540"/>
    <lineage>
        <taxon>Bacteria</taxon>
        <taxon>Pseudomonadati</taxon>
        <taxon>Spirochaetota</taxon>
        <taxon>Spirochaetia</taxon>
        <taxon>Leptospirales</taxon>
        <taxon>Leptospiraceae</taxon>
        <taxon>Leptospira</taxon>
    </lineage>
</organism>
<gene>
    <name evidence="2" type="ORF">LEP1GSC188_1100</name>
</gene>
<dbReference type="AlphaFoldDB" id="M3GSQ5"/>
<evidence type="ECO:0000313" key="3">
    <source>
        <dbReference type="Proteomes" id="UP000011770"/>
    </source>
</evidence>
<protein>
    <submittedName>
        <fullName evidence="2">Uncharacterized protein</fullName>
    </submittedName>
</protein>
<comment type="caution">
    <text evidence="2">The sequence shown here is derived from an EMBL/GenBank/DDBJ whole genome shotgun (WGS) entry which is preliminary data.</text>
</comment>
<proteinExistence type="predicted"/>
<feature type="region of interest" description="Disordered" evidence="1">
    <location>
        <begin position="69"/>
        <end position="93"/>
    </location>
</feature>
<evidence type="ECO:0000256" key="1">
    <source>
        <dbReference type="SAM" id="MobiDB-lite"/>
    </source>
</evidence>
<feature type="compositionally biased region" description="Basic and acidic residues" evidence="1">
    <location>
        <begin position="69"/>
        <end position="80"/>
    </location>
</feature>